<evidence type="ECO:0000256" key="1">
    <source>
        <dbReference type="ARBA" id="ARBA00022448"/>
    </source>
</evidence>
<keyword evidence="4" id="KW-0249">Electron transport</keyword>
<dbReference type="AlphaFoldDB" id="A0A263BS47"/>
<evidence type="ECO:0000256" key="6">
    <source>
        <dbReference type="PIRSR" id="PIRSR000025-1"/>
    </source>
</evidence>
<organism evidence="9 10">
    <name type="scientific">Lottiidibacillus patelloidae</name>
    <dbReference type="NCBI Taxonomy" id="2670334"/>
    <lineage>
        <taxon>Bacteria</taxon>
        <taxon>Bacillati</taxon>
        <taxon>Bacillota</taxon>
        <taxon>Bacilli</taxon>
        <taxon>Bacillales</taxon>
        <taxon>Bacillaceae</taxon>
        <taxon>Lottiidibacillus</taxon>
    </lineage>
</organism>
<evidence type="ECO:0000313" key="10">
    <source>
        <dbReference type="Proteomes" id="UP000217083"/>
    </source>
</evidence>
<dbReference type="InterPro" id="IPR036909">
    <property type="entry name" value="Cyt_c-like_dom_sf"/>
</dbReference>
<dbReference type="PANTHER" id="PTHR37823:SF3">
    <property type="entry name" value="CYTOCHROME C-551"/>
    <property type="match status" value="1"/>
</dbReference>
<feature type="binding site" description="covalent" evidence="6">
    <location>
        <position position="54"/>
    </location>
    <ligand>
        <name>heme c</name>
        <dbReference type="ChEBI" id="CHEBI:61717"/>
    </ligand>
</feature>
<reference evidence="9 10" key="2">
    <citation type="submission" date="2017-09" db="EMBL/GenBank/DDBJ databases">
        <title>Bacillus patelloidae sp. nov., isolated from the intestinal tract of a marine limpet.</title>
        <authorList>
            <person name="Liu R."/>
            <person name="Dong C."/>
            <person name="Shao Z."/>
        </authorList>
    </citation>
    <scope>NUCLEOTIDE SEQUENCE [LARGE SCALE GENOMIC DNA]</scope>
    <source>
        <strain evidence="9 10">SA5d-4</strain>
    </source>
</reference>
<comment type="caution">
    <text evidence="9">The sequence shown here is derived from an EMBL/GenBank/DDBJ whole genome shotgun (WGS) entry which is preliminary data.</text>
</comment>
<dbReference type="InterPro" id="IPR009056">
    <property type="entry name" value="Cyt_c-like_dom"/>
</dbReference>
<dbReference type="PANTHER" id="PTHR37823">
    <property type="entry name" value="CYTOCHROME C-553-LIKE"/>
    <property type="match status" value="1"/>
</dbReference>
<name>A0A263BS47_9BACI</name>
<evidence type="ECO:0000259" key="8">
    <source>
        <dbReference type="PROSITE" id="PS51007"/>
    </source>
</evidence>
<dbReference type="EMBL" id="NPIA01000006">
    <property type="protein sequence ID" value="OZM56524.1"/>
    <property type="molecule type" value="Genomic_DNA"/>
</dbReference>
<dbReference type="GO" id="GO:0005506">
    <property type="term" value="F:iron ion binding"/>
    <property type="evidence" value="ECO:0007669"/>
    <property type="project" value="InterPro"/>
</dbReference>
<evidence type="ECO:0000256" key="5">
    <source>
        <dbReference type="ARBA" id="ARBA00023004"/>
    </source>
</evidence>
<dbReference type="RefSeq" id="WP_094925559.1">
    <property type="nucleotide sequence ID" value="NZ_NPIA01000006.1"/>
</dbReference>
<protein>
    <recommendedName>
        <fullName evidence="8">Cytochrome c domain-containing protein</fullName>
    </recommendedName>
</protein>
<dbReference type="PROSITE" id="PS51257">
    <property type="entry name" value="PROKAR_LIPOPROTEIN"/>
    <property type="match status" value="1"/>
</dbReference>
<evidence type="ECO:0000256" key="4">
    <source>
        <dbReference type="ARBA" id="ARBA00022982"/>
    </source>
</evidence>
<keyword evidence="2 6" id="KW-0349">Heme</keyword>
<proteinExistence type="predicted"/>
<dbReference type="PROSITE" id="PS51007">
    <property type="entry name" value="CYTC"/>
    <property type="match status" value="1"/>
</dbReference>
<evidence type="ECO:0000256" key="3">
    <source>
        <dbReference type="ARBA" id="ARBA00022723"/>
    </source>
</evidence>
<gene>
    <name evidence="9" type="ORF">CIB95_12190</name>
</gene>
<keyword evidence="1" id="KW-0813">Transport</keyword>
<dbReference type="GO" id="GO:0020037">
    <property type="term" value="F:heme binding"/>
    <property type="evidence" value="ECO:0007669"/>
    <property type="project" value="InterPro"/>
</dbReference>
<keyword evidence="10" id="KW-1185">Reference proteome</keyword>
<evidence type="ECO:0000256" key="7">
    <source>
        <dbReference type="PIRSR" id="PIRSR000025-2"/>
    </source>
</evidence>
<dbReference type="SUPFAM" id="SSF46626">
    <property type="entry name" value="Cytochrome c"/>
    <property type="match status" value="1"/>
</dbReference>
<dbReference type="Gene3D" id="1.10.760.10">
    <property type="entry name" value="Cytochrome c-like domain"/>
    <property type="match status" value="1"/>
</dbReference>
<comment type="PTM">
    <text evidence="6">Binds 1 heme c group covalently per subunit.</text>
</comment>
<keyword evidence="5 7" id="KW-0408">Iron</keyword>
<dbReference type="InterPro" id="IPR051811">
    <property type="entry name" value="Cytochrome_c550/c551-like"/>
</dbReference>
<accession>A0A263BS47</accession>
<feature type="binding site" description="axial binding residue" evidence="7">
    <location>
        <position position="93"/>
    </location>
    <ligand>
        <name>heme c</name>
        <dbReference type="ChEBI" id="CHEBI:61717"/>
    </ligand>
    <ligandPart>
        <name>Fe</name>
        <dbReference type="ChEBI" id="CHEBI:18248"/>
    </ligandPart>
</feature>
<reference evidence="10" key="1">
    <citation type="submission" date="2017-08" db="EMBL/GenBank/DDBJ databases">
        <authorList>
            <person name="Huang Z."/>
        </authorList>
    </citation>
    <scope>NUCLEOTIDE SEQUENCE [LARGE SCALE GENOMIC DNA]</scope>
    <source>
        <strain evidence="10">SA5d-4</strain>
    </source>
</reference>
<feature type="binding site" description="covalent" evidence="6">
    <location>
        <position position="57"/>
    </location>
    <ligand>
        <name>heme c</name>
        <dbReference type="ChEBI" id="CHEBI:61717"/>
    </ligand>
</feature>
<dbReference type="Pfam" id="PF13442">
    <property type="entry name" value="Cytochrome_CBB3"/>
    <property type="match status" value="1"/>
</dbReference>
<evidence type="ECO:0000313" key="9">
    <source>
        <dbReference type="EMBL" id="OZM56524.1"/>
    </source>
</evidence>
<dbReference type="InterPro" id="IPR012218">
    <property type="entry name" value="Cyt_c_BACSU-c550-type"/>
</dbReference>
<evidence type="ECO:0000256" key="2">
    <source>
        <dbReference type="ARBA" id="ARBA00022617"/>
    </source>
</evidence>
<feature type="binding site" description="axial binding residue" evidence="7">
    <location>
        <position position="58"/>
    </location>
    <ligand>
        <name>heme c</name>
        <dbReference type="ChEBI" id="CHEBI:61717"/>
    </ligand>
    <ligandPart>
        <name>Fe</name>
        <dbReference type="ChEBI" id="CHEBI:18248"/>
    </ligandPart>
</feature>
<keyword evidence="3 7" id="KW-0479">Metal-binding</keyword>
<dbReference type="GO" id="GO:0009055">
    <property type="term" value="F:electron transfer activity"/>
    <property type="evidence" value="ECO:0007669"/>
    <property type="project" value="InterPro"/>
</dbReference>
<feature type="domain" description="Cytochrome c" evidence="8">
    <location>
        <begin position="40"/>
        <end position="114"/>
    </location>
</feature>
<dbReference type="GO" id="GO:0016020">
    <property type="term" value="C:membrane"/>
    <property type="evidence" value="ECO:0007669"/>
    <property type="project" value="InterPro"/>
</dbReference>
<sequence>MKKWYILLFSFALILSGCGGKEEVIDEAPADGQDGTAGTVDIASAEEIYQNSACIGCHGANLGGGAGPSLKEIGSRKTKAEILSIIHNGQGSMAGGLLQGEDAEIVAAWLATMK</sequence>
<dbReference type="PIRSF" id="PIRSF000025">
    <property type="entry name" value="Cytc_Bsub_c550"/>
    <property type="match status" value="1"/>
</dbReference>
<dbReference type="Proteomes" id="UP000217083">
    <property type="component" value="Unassembled WGS sequence"/>
</dbReference>